<evidence type="ECO:0000313" key="2">
    <source>
        <dbReference type="Proteomes" id="UP001278766"/>
    </source>
</evidence>
<reference evidence="1" key="2">
    <citation type="submission" date="2023-06" db="EMBL/GenBank/DDBJ databases">
        <authorList>
            <consortium name="Lawrence Berkeley National Laboratory"/>
            <person name="Haridas S."/>
            <person name="Hensen N."/>
            <person name="Bonometti L."/>
            <person name="Westerberg I."/>
            <person name="Brannstrom I.O."/>
            <person name="Guillou S."/>
            <person name="Cros-Aarteil S."/>
            <person name="Calhoun S."/>
            <person name="Kuo A."/>
            <person name="Mondo S."/>
            <person name="Pangilinan J."/>
            <person name="Riley R."/>
            <person name="Labutti K."/>
            <person name="Andreopoulos B."/>
            <person name="Lipzen A."/>
            <person name="Chen C."/>
            <person name="Yanf M."/>
            <person name="Daum C."/>
            <person name="Ng V."/>
            <person name="Clum A."/>
            <person name="Steindorff A."/>
            <person name="Ohm R."/>
            <person name="Martin F."/>
            <person name="Silar P."/>
            <person name="Natvig D."/>
            <person name="Lalanne C."/>
            <person name="Gautier V."/>
            <person name="Ament-Velasquez S.L."/>
            <person name="Kruys A."/>
            <person name="Hutchinson M.I."/>
            <person name="Powell A.J."/>
            <person name="Barry K."/>
            <person name="Miller A.N."/>
            <person name="Grigoriev I.V."/>
            <person name="Debuchy R."/>
            <person name="Gladieux P."/>
            <person name="Thoren M.H."/>
            <person name="Johannesson H."/>
        </authorList>
    </citation>
    <scope>NUCLEOTIDE SEQUENCE</scope>
    <source>
        <strain evidence="1">CBS 168.71</strain>
    </source>
</reference>
<dbReference type="GeneID" id="87840660"/>
<organism evidence="1 2">
    <name type="scientific">Chaetomium fimeti</name>
    <dbReference type="NCBI Taxonomy" id="1854472"/>
    <lineage>
        <taxon>Eukaryota</taxon>
        <taxon>Fungi</taxon>
        <taxon>Dikarya</taxon>
        <taxon>Ascomycota</taxon>
        <taxon>Pezizomycotina</taxon>
        <taxon>Sordariomycetes</taxon>
        <taxon>Sordariomycetidae</taxon>
        <taxon>Sordariales</taxon>
        <taxon>Chaetomiaceae</taxon>
        <taxon>Chaetomium</taxon>
    </lineage>
</organism>
<dbReference type="AlphaFoldDB" id="A0AAE0HEW9"/>
<reference evidence="1" key="1">
    <citation type="journal article" date="2023" name="Mol. Phylogenet. Evol.">
        <title>Genome-scale phylogeny and comparative genomics of the fungal order Sordariales.</title>
        <authorList>
            <person name="Hensen N."/>
            <person name="Bonometti L."/>
            <person name="Westerberg I."/>
            <person name="Brannstrom I.O."/>
            <person name="Guillou S."/>
            <person name="Cros-Aarteil S."/>
            <person name="Calhoun S."/>
            <person name="Haridas S."/>
            <person name="Kuo A."/>
            <person name="Mondo S."/>
            <person name="Pangilinan J."/>
            <person name="Riley R."/>
            <person name="LaButti K."/>
            <person name="Andreopoulos B."/>
            <person name="Lipzen A."/>
            <person name="Chen C."/>
            <person name="Yan M."/>
            <person name="Daum C."/>
            <person name="Ng V."/>
            <person name="Clum A."/>
            <person name="Steindorff A."/>
            <person name="Ohm R.A."/>
            <person name="Martin F."/>
            <person name="Silar P."/>
            <person name="Natvig D.O."/>
            <person name="Lalanne C."/>
            <person name="Gautier V."/>
            <person name="Ament-Velasquez S.L."/>
            <person name="Kruys A."/>
            <person name="Hutchinson M.I."/>
            <person name="Powell A.J."/>
            <person name="Barry K."/>
            <person name="Miller A.N."/>
            <person name="Grigoriev I.V."/>
            <person name="Debuchy R."/>
            <person name="Gladieux P."/>
            <person name="Hiltunen Thoren M."/>
            <person name="Johannesson H."/>
        </authorList>
    </citation>
    <scope>NUCLEOTIDE SEQUENCE</scope>
    <source>
        <strain evidence="1">CBS 168.71</strain>
    </source>
</reference>
<accession>A0AAE0HEW9</accession>
<keyword evidence="2" id="KW-1185">Reference proteome</keyword>
<protein>
    <submittedName>
        <fullName evidence="1">Uncharacterized protein</fullName>
    </submittedName>
</protein>
<name>A0AAE0HEW9_9PEZI</name>
<proteinExistence type="predicted"/>
<gene>
    <name evidence="1" type="ORF">B0H64DRAFT_394765</name>
</gene>
<evidence type="ECO:0000313" key="1">
    <source>
        <dbReference type="EMBL" id="KAK3295282.1"/>
    </source>
</evidence>
<dbReference type="RefSeq" id="XP_062658796.1">
    <property type="nucleotide sequence ID" value="XM_062803712.1"/>
</dbReference>
<comment type="caution">
    <text evidence="1">The sequence shown here is derived from an EMBL/GenBank/DDBJ whole genome shotgun (WGS) entry which is preliminary data.</text>
</comment>
<dbReference type="Proteomes" id="UP001278766">
    <property type="component" value="Unassembled WGS sequence"/>
</dbReference>
<dbReference type="EMBL" id="JAUEPN010000004">
    <property type="protein sequence ID" value="KAK3295282.1"/>
    <property type="molecule type" value="Genomic_DNA"/>
</dbReference>
<sequence>MAARLARCLHTVLRCVEACGLSTLDRPQVSSCPRKPVAKAVCDMTAKSISFRSKPSSNLQQAHLASYPNRSPALIRDGDDVDL</sequence>